<feature type="region of interest" description="Disordered" evidence="1">
    <location>
        <begin position="38"/>
        <end position="78"/>
    </location>
</feature>
<evidence type="ECO:0000313" key="2">
    <source>
        <dbReference type="EMBL" id="CAB1130071.1"/>
    </source>
</evidence>
<sequence>MSPAQLVQFQESVTHVLQTGIKWQMLLQFKLEAVARLAAQSPPSGSGSSSGSSGGGAGRSSGSPGTGTAGIVGSPFLR</sequence>
<feature type="compositionally biased region" description="Low complexity" evidence="1">
    <location>
        <begin position="41"/>
        <end position="51"/>
    </location>
</feature>
<dbReference type="AlphaFoldDB" id="A0A6F8ZJL7"/>
<name>A0A6F8ZJL7_9FIRM</name>
<keyword evidence="3" id="KW-1185">Reference proteome</keyword>
<evidence type="ECO:0000313" key="3">
    <source>
        <dbReference type="Proteomes" id="UP000503399"/>
    </source>
</evidence>
<dbReference type="InterPro" id="IPR058705">
    <property type="entry name" value="A_ENA"/>
</dbReference>
<dbReference type="KEGG" id="hfv:R50_2579"/>
<reference evidence="2 3" key="1">
    <citation type="submission" date="2020-02" db="EMBL/GenBank/DDBJ databases">
        <authorList>
            <person name="Hogendoorn C."/>
        </authorList>
    </citation>
    <scope>NUCLEOTIDE SEQUENCE [LARGE SCALE GENOMIC DNA]</scope>
    <source>
        <strain evidence="2">R501</strain>
    </source>
</reference>
<gene>
    <name evidence="2" type="ORF">R50_2579</name>
</gene>
<feature type="compositionally biased region" description="Gly residues" evidence="1">
    <location>
        <begin position="52"/>
        <end position="70"/>
    </location>
</feature>
<dbReference type="Proteomes" id="UP000503399">
    <property type="component" value="Chromosome"/>
</dbReference>
<evidence type="ECO:0000256" key="1">
    <source>
        <dbReference type="SAM" id="MobiDB-lite"/>
    </source>
</evidence>
<protein>
    <submittedName>
        <fullName evidence="2">Uncharacterized protein</fullName>
    </submittedName>
</protein>
<dbReference type="EMBL" id="LR778114">
    <property type="protein sequence ID" value="CAB1130071.1"/>
    <property type="molecule type" value="Genomic_DNA"/>
</dbReference>
<organism evidence="2 3">
    <name type="scientific">Candidatus Hydrogenisulfobacillus filiaventi</name>
    <dbReference type="NCBI Taxonomy" id="2707344"/>
    <lineage>
        <taxon>Bacteria</taxon>
        <taxon>Bacillati</taxon>
        <taxon>Bacillota</taxon>
        <taxon>Clostridia</taxon>
        <taxon>Eubacteriales</taxon>
        <taxon>Clostridiales Family XVII. Incertae Sedis</taxon>
        <taxon>Candidatus Hydrogenisulfobacillus</taxon>
    </lineage>
</organism>
<proteinExistence type="predicted"/>
<dbReference type="Pfam" id="PF26595">
    <property type="entry name" value="A_ENA"/>
    <property type="match status" value="1"/>
</dbReference>
<accession>A0A6F8ZJL7</accession>